<organism evidence="1">
    <name type="scientific">Wolbachia endosymbiont of Armadillidium arcangelii</name>
    <dbReference type="NCBI Taxonomy" id="3158571"/>
    <lineage>
        <taxon>Bacteria</taxon>
        <taxon>Pseudomonadati</taxon>
        <taxon>Pseudomonadota</taxon>
        <taxon>Alphaproteobacteria</taxon>
        <taxon>Rickettsiales</taxon>
        <taxon>Anaplasmataceae</taxon>
        <taxon>Wolbachieae</taxon>
        <taxon>Wolbachia</taxon>
    </lineage>
</organism>
<sequence length="57" mass="6549">MCNIIDGVIVDNNLFSNIIFDMIDLRNAEVTSEIWEKIFVISIEQAKPVKPKRNSLI</sequence>
<reference evidence="1" key="1">
    <citation type="submission" date="2024-06" db="EMBL/GenBank/DDBJ databases">
        <authorList>
            <person name="Dussert Y."/>
            <person name="Peccoud J."/>
            <person name="Pigeault R."/>
        </authorList>
    </citation>
    <scope>NUCLEOTIDE SEQUENCE</scope>
    <source>
        <strain evidence="1">WArc</strain>
    </source>
</reference>
<dbReference type="RefSeq" id="WP_349968218.1">
    <property type="nucleotide sequence ID" value="NZ_CP157942.1"/>
</dbReference>
<evidence type="ECO:0000313" key="1">
    <source>
        <dbReference type="EMBL" id="XBS67621.1"/>
    </source>
</evidence>
<dbReference type="AlphaFoldDB" id="A0AAU7Q5Z5"/>
<accession>A0AAU7Q5Z5</accession>
<name>A0AAU7Q5Z5_9RICK</name>
<protein>
    <submittedName>
        <fullName evidence="1">Uncharacterized protein</fullName>
    </submittedName>
</protein>
<proteinExistence type="predicted"/>
<gene>
    <name evidence="1" type="ORF">ABLO99_03030</name>
</gene>
<dbReference type="EMBL" id="CP157942">
    <property type="protein sequence ID" value="XBS67621.1"/>
    <property type="molecule type" value="Genomic_DNA"/>
</dbReference>